<accession>A0A9P8N4Q1</accession>
<organism evidence="3 4">
    <name type="scientific">Hirsutella rhossiliensis</name>
    <dbReference type="NCBI Taxonomy" id="111463"/>
    <lineage>
        <taxon>Eukaryota</taxon>
        <taxon>Fungi</taxon>
        <taxon>Dikarya</taxon>
        <taxon>Ascomycota</taxon>
        <taxon>Pezizomycotina</taxon>
        <taxon>Sordariomycetes</taxon>
        <taxon>Hypocreomycetidae</taxon>
        <taxon>Hypocreales</taxon>
        <taxon>Ophiocordycipitaceae</taxon>
        <taxon>Hirsutella</taxon>
    </lineage>
</organism>
<dbReference type="SUPFAM" id="SSF53474">
    <property type="entry name" value="alpha/beta-Hydrolases"/>
    <property type="match status" value="1"/>
</dbReference>
<evidence type="ECO:0000259" key="2">
    <source>
        <dbReference type="Pfam" id="PF03959"/>
    </source>
</evidence>
<dbReference type="EMBL" id="JAIZPD010000001">
    <property type="protein sequence ID" value="KAH0967573.1"/>
    <property type="molecule type" value="Genomic_DNA"/>
</dbReference>
<reference evidence="3" key="1">
    <citation type="submission" date="2021-09" db="EMBL/GenBank/DDBJ databases">
        <title>A high-quality genome of the endoparasitic fungus Hirsutella rhossiliensis with a comparison of Hirsutella genomes reveals transposable elements contributing to genome size variation.</title>
        <authorList>
            <person name="Lin R."/>
            <person name="Jiao Y."/>
            <person name="Sun X."/>
            <person name="Ling J."/>
            <person name="Xie B."/>
            <person name="Cheng X."/>
        </authorList>
    </citation>
    <scope>NUCLEOTIDE SEQUENCE</scope>
    <source>
        <strain evidence="3">HR02</strain>
    </source>
</reference>
<dbReference type="InterPro" id="IPR029058">
    <property type="entry name" value="AB_hydrolase_fold"/>
</dbReference>
<dbReference type="GeneID" id="68349344"/>
<evidence type="ECO:0000256" key="1">
    <source>
        <dbReference type="ARBA" id="ARBA00022801"/>
    </source>
</evidence>
<protein>
    <submittedName>
        <fullName evidence="3">Serine hydrolase (FSH1) domain-containing protein</fullName>
    </submittedName>
</protein>
<feature type="domain" description="Serine hydrolase" evidence="2">
    <location>
        <begin position="2"/>
        <end position="200"/>
    </location>
</feature>
<keyword evidence="4" id="KW-1185">Reference proteome</keyword>
<dbReference type="GO" id="GO:0019748">
    <property type="term" value="P:secondary metabolic process"/>
    <property type="evidence" value="ECO:0007669"/>
    <property type="project" value="TreeGrafter"/>
</dbReference>
<name>A0A9P8N4Q1_9HYPO</name>
<dbReference type="GO" id="GO:0005737">
    <property type="term" value="C:cytoplasm"/>
    <property type="evidence" value="ECO:0007669"/>
    <property type="project" value="TreeGrafter"/>
</dbReference>
<dbReference type="GO" id="GO:0016787">
    <property type="term" value="F:hydrolase activity"/>
    <property type="evidence" value="ECO:0007669"/>
    <property type="project" value="UniProtKB-KW"/>
</dbReference>
<comment type="caution">
    <text evidence="3">The sequence shown here is derived from an EMBL/GenBank/DDBJ whole genome shotgun (WGS) entry which is preliminary data.</text>
</comment>
<dbReference type="PANTHER" id="PTHR48070">
    <property type="entry name" value="ESTERASE OVCA2"/>
    <property type="match status" value="1"/>
</dbReference>
<dbReference type="RefSeq" id="XP_044725086.1">
    <property type="nucleotide sequence ID" value="XM_044858686.1"/>
</dbReference>
<keyword evidence="1 3" id="KW-0378">Hydrolase</keyword>
<proteinExistence type="predicted"/>
<gene>
    <name evidence="3" type="ORF">HRG_00215</name>
</gene>
<dbReference type="Pfam" id="PF03959">
    <property type="entry name" value="FSH1"/>
    <property type="match status" value="1"/>
</dbReference>
<dbReference type="PANTHER" id="PTHR48070:SF4">
    <property type="entry name" value="ESTERASE ALNB"/>
    <property type="match status" value="1"/>
</dbReference>
<dbReference type="Proteomes" id="UP000824596">
    <property type="component" value="Unassembled WGS sequence"/>
</dbReference>
<dbReference type="OrthoDB" id="414698at2759"/>
<evidence type="ECO:0000313" key="3">
    <source>
        <dbReference type="EMBL" id="KAH0967573.1"/>
    </source>
</evidence>
<dbReference type="InterPro" id="IPR005645">
    <property type="entry name" value="FSH-like_dom"/>
</dbReference>
<sequence>MKFLCLHGSYGSATNFQAQLNNLAQELEKLHQCEFRWIDGLYPTEPPKGFSNYFGAPPLYNFTQHDDAESRDSFVDRLRQFPVGKSPEDSLRLFFKDQNLYASASVQRTIENLKDTISSDPEIQGILGYSEGAMIAASLIVEERRNFEKAEVPRKIKFGVFFAGWPPVRLEGGQIKCLLPGECDDIIDIPTCHIVGIGQTVRCSQQAESAGGRIRAGTI</sequence>
<evidence type="ECO:0000313" key="4">
    <source>
        <dbReference type="Proteomes" id="UP000824596"/>
    </source>
</evidence>
<dbReference type="GO" id="GO:0005634">
    <property type="term" value="C:nucleus"/>
    <property type="evidence" value="ECO:0007669"/>
    <property type="project" value="TreeGrafter"/>
</dbReference>
<dbReference type="Gene3D" id="3.40.50.1820">
    <property type="entry name" value="alpha/beta hydrolase"/>
    <property type="match status" value="1"/>
</dbReference>
<dbReference type="AlphaFoldDB" id="A0A9P8N4Q1"/>
<dbReference type="InterPro" id="IPR050593">
    <property type="entry name" value="LovG"/>
</dbReference>